<dbReference type="InterPro" id="IPR001680">
    <property type="entry name" value="WD40_rpt"/>
</dbReference>
<dbReference type="SUPFAM" id="SSF81383">
    <property type="entry name" value="F-box domain"/>
    <property type="match status" value="1"/>
</dbReference>
<dbReference type="SMART" id="SM00320">
    <property type="entry name" value="WD40"/>
    <property type="match status" value="6"/>
</dbReference>
<dbReference type="PANTHER" id="PTHR44436">
    <property type="entry name" value="F-BOX/WD REPEAT-CONTAINING PROTEIN 2"/>
    <property type="match status" value="1"/>
</dbReference>
<feature type="region of interest" description="Disordered" evidence="4">
    <location>
        <begin position="1"/>
        <end position="30"/>
    </location>
</feature>
<reference evidence="6 7" key="1">
    <citation type="journal article" date="2013" name="MBio">
        <title>Genome sequencing of the plant pathogen Taphrina deformans, the causal agent of peach leaf curl.</title>
        <authorList>
            <person name="Cisse O.H."/>
            <person name="Almeida J.M.G.C.F."/>
            <person name="Fonseca A."/>
            <person name="Kumar A.A."/>
            <person name="Salojaervi J."/>
            <person name="Overmyer K."/>
            <person name="Hauser P.M."/>
            <person name="Pagni M."/>
        </authorList>
    </citation>
    <scope>NUCLEOTIDE SEQUENCE [LARGE SCALE GENOMIC DNA]</scope>
    <source>
        <strain evidence="7">PYCC 5710 / ATCC 11124 / CBS 356.35 / IMI 108563 / JCM 9778 / NBRC 8474</strain>
    </source>
</reference>
<dbReference type="InterPro" id="IPR020472">
    <property type="entry name" value="WD40_PAC1"/>
</dbReference>
<dbReference type="eggNOG" id="KOG0274">
    <property type="taxonomic scope" value="Eukaryota"/>
</dbReference>
<proteinExistence type="predicted"/>
<feature type="repeat" description="WD" evidence="3">
    <location>
        <begin position="267"/>
        <end position="306"/>
    </location>
</feature>
<dbReference type="InterPro" id="IPR042627">
    <property type="entry name" value="FBXW2"/>
</dbReference>
<evidence type="ECO:0000259" key="5">
    <source>
        <dbReference type="PROSITE" id="PS50181"/>
    </source>
</evidence>
<dbReference type="VEuPathDB" id="FungiDB:TAPDE_002330"/>
<feature type="repeat" description="WD" evidence="3">
    <location>
        <begin position="351"/>
        <end position="390"/>
    </location>
</feature>
<dbReference type="SUPFAM" id="SSF50978">
    <property type="entry name" value="WD40 repeat-like"/>
    <property type="match status" value="1"/>
</dbReference>
<sequence>MEDGDADVEMTMNRPPTPAPSPTPNDDDATPSWVVASAEEDFALRNVRKHFANLKTDGRQRFLTELLNMCTSYELASVAAYVSPRLKKDFLKCLPVELSLRVLTYIDDPQTLARAAQVSKYWHGLLNDDLTWKRLCRIHRYRRLSSLPAQIAPVAVSATLSVLANDESPYFSAPQGLGIIPVQTSTRINAIGRDSHRPRPTTYKSHFKQRYMIDSAWRHGGTTLARHITDDFATVTWSSLTSKYIILGLDNAKIYVFARDGRFLRTLAGHESGVWTLDVDDDTLCSGGCDKVLRVWDLPTGKCLHIMRGHSSTVRCVEIARIPGESLIVSGSRDATIRVWDYKAGVCKHVLIGHQQSVRCLKVHGTMVASGSYDMTCRLWSITDGTCIRVFSGHHSQIYSIGFNGSVIATGSLDATIRVWNAATGVCYGKLTGHTNLVGQLQLRYPMLVTGGPDGSIRVWNVETMKCIHHLAGHDNSVTTLQFDDTRIISGSSDGLTKLWDLESGRFLRELTEQSQQVWRVMFEDDVAVVMSMKEDRSCLEVISFFPDHQVPRPETQTPQQEREQVQWMEVE</sequence>
<dbReference type="PROSITE" id="PS50082">
    <property type="entry name" value="WD_REPEATS_2"/>
    <property type="match status" value="6"/>
</dbReference>
<gene>
    <name evidence="6" type="ORF">TAPDE_002330</name>
</gene>
<feature type="region of interest" description="Disordered" evidence="4">
    <location>
        <begin position="550"/>
        <end position="572"/>
    </location>
</feature>
<dbReference type="PANTHER" id="PTHR44436:SF1">
    <property type="entry name" value="F-BOX_WD REPEAT-CONTAINING PROTEIN 2"/>
    <property type="match status" value="1"/>
</dbReference>
<dbReference type="STRING" id="1097556.R4X9A8"/>
<protein>
    <recommendedName>
        <fullName evidence="5">F-box domain-containing protein</fullName>
    </recommendedName>
</protein>
<evidence type="ECO:0000256" key="3">
    <source>
        <dbReference type="PROSITE-ProRule" id="PRU00221"/>
    </source>
</evidence>
<dbReference type="PROSITE" id="PS50294">
    <property type="entry name" value="WD_REPEATS_REGION"/>
    <property type="match status" value="5"/>
</dbReference>
<evidence type="ECO:0000256" key="1">
    <source>
        <dbReference type="ARBA" id="ARBA00022574"/>
    </source>
</evidence>
<dbReference type="CDD" id="cd00200">
    <property type="entry name" value="WD40"/>
    <property type="match status" value="1"/>
</dbReference>
<dbReference type="PROSITE" id="PS00678">
    <property type="entry name" value="WD_REPEATS_1"/>
    <property type="match status" value="4"/>
</dbReference>
<dbReference type="Pfam" id="PF12937">
    <property type="entry name" value="F-box-like"/>
    <property type="match status" value="1"/>
</dbReference>
<evidence type="ECO:0000256" key="4">
    <source>
        <dbReference type="SAM" id="MobiDB-lite"/>
    </source>
</evidence>
<feature type="repeat" description="WD" evidence="3">
    <location>
        <begin position="471"/>
        <end position="510"/>
    </location>
</feature>
<evidence type="ECO:0000313" key="7">
    <source>
        <dbReference type="Proteomes" id="UP000013776"/>
    </source>
</evidence>
<dbReference type="EMBL" id="CAHR02000080">
    <property type="protein sequence ID" value="CCG82311.1"/>
    <property type="molecule type" value="Genomic_DNA"/>
</dbReference>
<dbReference type="InterPro" id="IPR036047">
    <property type="entry name" value="F-box-like_dom_sf"/>
</dbReference>
<comment type="caution">
    <text evidence="6">The sequence shown here is derived from an EMBL/GenBank/DDBJ whole genome shotgun (WGS) entry which is preliminary data.</text>
</comment>
<accession>R4X9A8</accession>
<dbReference type="PRINTS" id="PR00320">
    <property type="entry name" value="GPROTEINBRPT"/>
</dbReference>
<organism evidence="6 7">
    <name type="scientific">Taphrina deformans (strain PYCC 5710 / ATCC 11124 / CBS 356.35 / IMI 108563 / JCM 9778 / NBRC 8474)</name>
    <name type="common">Peach leaf curl fungus</name>
    <name type="synonym">Lalaria deformans</name>
    <dbReference type="NCBI Taxonomy" id="1097556"/>
    <lineage>
        <taxon>Eukaryota</taxon>
        <taxon>Fungi</taxon>
        <taxon>Dikarya</taxon>
        <taxon>Ascomycota</taxon>
        <taxon>Taphrinomycotina</taxon>
        <taxon>Taphrinomycetes</taxon>
        <taxon>Taphrinales</taxon>
        <taxon>Taphrinaceae</taxon>
        <taxon>Taphrina</taxon>
    </lineage>
</organism>
<keyword evidence="1 3" id="KW-0853">WD repeat</keyword>
<dbReference type="InterPro" id="IPR001810">
    <property type="entry name" value="F-box_dom"/>
</dbReference>
<evidence type="ECO:0000256" key="2">
    <source>
        <dbReference type="ARBA" id="ARBA00022737"/>
    </source>
</evidence>
<dbReference type="OrthoDB" id="190105at2759"/>
<dbReference type="Proteomes" id="UP000013776">
    <property type="component" value="Unassembled WGS sequence"/>
</dbReference>
<keyword evidence="2" id="KW-0677">Repeat</keyword>
<dbReference type="InterPro" id="IPR015943">
    <property type="entry name" value="WD40/YVTN_repeat-like_dom_sf"/>
</dbReference>
<dbReference type="Gene3D" id="1.20.1280.50">
    <property type="match status" value="1"/>
</dbReference>
<feature type="repeat" description="WD" evidence="3">
    <location>
        <begin position="431"/>
        <end position="470"/>
    </location>
</feature>
<dbReference type="PROSITE" id="PS50181">
    <property type="entry name" value="FBOX"/>
    <property type="match status" value="1"/>
</dbReference>
<dbReference type="AlphaFoldDB" id="R4X9A8"/>
<dbReference type="Pfam" id="PF00400">
    <property type="entry name" value="WD40"/>
    <property type="match status" value="6"/>
</dbReference>
<keyword evidence="7" id="KW-1185">Reference proteome</keyword>
<evidence type="ECO:0000313" key="6">
    <source>
        <dbReference type="EMBL" id="CCG82311.1"/>
    </source>
</evidence>
<feature type="repeat" description="WD" evidence="3">
    <location>
        <begin position="391"/>
        <end position="425"/>
    </location>
</feature>
<feature type="domain" description="F-box" evidence="5">
    <location>
        <begin position="88"/>
        <end position="135"/>
    </location>
</feature>
<feature type="repeat" description="WD" evidence="3">
    <location>
        <begin position="307"/>
        <end position="350"/>
    </location>
</feature>
<name>R4X9A8_TAPDE</name>
<dbReference type="Gene3D" id="2.130.10.10">
    <property type="entry name" value="YVTN repeat-like/Quinoprotein amine dehydrogenase"/>
    <property type="match status" value="1"/>
</dbReference>
<dbReference type="InterPro" id="IPR036322">
    <property type="entry name" value="WD40_repeat_dom_sf"/>
</dbReference>
<dbReference type="InterPro" id="IPR019775">
    <property type="entry name" value="WD40_repeat_CS"/>
</dbReference>